<sequence length="144" mass="15726">MQVVRWIVVILALGRVVYSLPYLLAAWTGDWLVPPLGASGPEILTAVQAVPDWLQAIWTAYMAGFLATAILLIAAWPKGIKLALLAAAAAVSLDLGYWIWIIAEPLYVNIDRPAFQLHDVIINIASLATLLGVAVLQYWPRRPG</sequence>
<evidence type="ECO:0000313" key="2">
    <source>
        <dbReference type="EMBL" id="SDL62280.1"/>
    </source>
</evidence>
<feature type="transmembrane region" description="Helical" evidence="1">
    <location>
        <begin position="82"/>
        <end position="100"/>
    </location>
</feature>
<dbReference type="RefSeq" id="WP_091765076.1">
    <property type="nucleotide sequence ID" value="NZ_FNHG01000001.1"/>
</dbReference>
<feature type="transmembrane region" description="Helical" evidence="1">
    <location>
        <begin position="56"/>
        <end position="75"/>
    </location>
</feature>
<feature type="transmembrane region" description="Helical" evidence="1">
    <location>
        <begin position="120"/>
        <end position="139"/>
    </location>
</feature>
<dbReference type="Proteomes" id="UP000199759">
    <property type="component" value="Unassembled WGS sequence"/>
</dbReference>
<dbReference type="EMBL" id="FNHG01000001">
    <property type="protein sequence ID" value="SDL62280.1"/>
    <property type="molecule type" value="Genomic_DNA"/>
</dbReference>
<dbReference type="OrthoDB" id="9808619at2"/>
<dbReference type="STRING" id="144026.SAMN04488568_10188"/>
<gene>
    <name evidence="2" type="ORF">SAMN04488568_10188</name>
</gene>
<evidence type="ECO:0000256" key="1">
    <source>
        <dbReference type="SAM" id="Phobius"/>
    </source>
</evidence>
<protein>
    <submittedName>
        <fullName evidence="2">Uncharacterized protein</fullName>
    </submittedName>
</protein>
<keyword evidence="1" id="KW-0472">Membrane</keyword>
<evidence type="ECO:0000313" key="3">
    <source>
        <dbReference type="Proteomes" id="UP000199759"/>
    </source>
</evidence>
<keyword evidence="3" id="KW-1185">Reference proteome</keyword>
<feature type="transmembrane region" description="Helical" evidence="1">
    <location>
        <begin position="7"/>
        <end position="27"/>
    </location>
</feature>
<name>A0A1G9LK26_9PROT</name>
<accession>A0A1G9LK26</accession>
<proteinExistence type="predicted"/>
<keyword evidence="1" id="KW-0812">Transmembrane</keyword>
<organism evidence="2 3">
    <name type="scientific">Maricaulis salignorans</name>
    <dbReference type="NCBI Taxonomy" id="144026"/>
    <lineage>
        <taxon>Bacteria</taxon>
        <taxon>Pseudomonadati</taxon>
        <taxon>Pseudomonadota</taxon>
        <taxon>Alphaproteobacteria</taxon>
        <taxon>Maricaulales</taxon>
        <taxon>Maricaulaceae</taxon>
        <taxon>Maricaulis</taxon>
    </lineage>
</organism>
<dbReference type="AlphaFoldDB" id="A0A1G9LK26"/>
<reference evidence="2 3" key="1">
    <citation type="submission" date="2016-10" db="EMBL/GenBank/DDBJ databases">
        <authorList>
            <person name="de Groot N.N."/>
        </authorList>
    </citation>
    <scope>NUCLEOTIDE SEQUENCE [LARGE SCALE GENOMIC DNA]</scope>
    <source>
        <strain evidence="2 3">DSM 16077</strain>
    </source>
</reference>
<keyword evidence="1" id="KW-1133">Transmembrane helix</keyword>